<reference evidence="2 3" key="1">
    <citation type="journal article" date="2018" name="Evol. Lett.">
        <title>Horizontal gene cluster transfer increased hallucinogenic mushroom diversity.</title>
        <authorList>
            <person name="Reynolds H.T."/>
            <person name="Vijayakumar V."/>
            <person name="Gluck-Thaler E."/>
            <person name="Korotkin H.B."/>
            <person name="Matheny P.B."/>
            <person name="Slot J.C."/>
        </authorList>
    </citation>
    <scope>NUCLEOTIDE SEQUENCE [LARGE SCALE GENOMIC DNA]</scope>
    <source>
        <strain evidence="2 3">SRW20</strain>
    </source>
</reference>
<evidence type="ECO:0000256" key="1">
    <source>
        <dbReference type="SAM" id="Phobius"/>
    </source>
</evidence>
<dbReference type="OrthoDB" id="3270417at2759"/>
<dbReference type="AlphaFoldDB" id="A0A409VVJ7"/>
<protein>
    <submittedName>
        <fullName evidence="2">Uncharacterized protein</fullName>
    </submittedName>
</protein>
<keyword evidence="1" id="KW-1133">Transmembrane helix</keyword>
<keyword evidence="1" id="KW-0812">Transmembrane</keyword>
<sequence>MMAIHSRLYGCGVLQTWLYFHWYPKDPRGIKIMVILLLIVETVQVSSFFASTYDTLITHFGDASRSLIITWMEATQLAATFTAGLIVQLYFAFCTYTLAREELFTPISIIFFALVGFAAGLAQTIHSLNSRQHVKKTTQSDSVYDGWDTIQLRDLPSSQEGIPDGGRLGNLGEIRFKVGPRAAGEMEGQHTFTDESIFVQVFESTLRLSLHHYSNTMGQVTVWFNNDYKGAQAVVVKWKSGTSISSMTIGKNHTEVKTFPMNVAKNFSIHRKSDNAMARKWEALSDDTVINIGNLKFAA</sequence>
<dbReference type="PANTHER" id="PTHR40465">
    <property type="entry name" value="CHROMOSOME 1, WHOLE GENOME SHOTGUN SEQUENCE"/>
    <property type="match status" value="1"/>
</dbReference>
<dbReference type="InParanoid" id="A0A409VVJ7"/>
<keyword evidence="1" id="KW-0472">Membrane</keyword>
<feature type="transmembrane region" description="Helical" evidence="1">
    <location>
        <begin position="104"/>
        <end position="122"/>
    </location>
</feature>
<evidence type="ECO:0000313" key="2">
    <source>
        <dbReference type="EMBL" id="PPQ70268.1"/>
    </source>
</evidence>
<comment type="caution">
    <text evidence="2">The sequence shown here is derived from an EMBL/GenBank/DDBJ whole genome shotgun (WGS) entry which is preliminary data.</text>
</comment>
<proteinExistence type="predicted"/>
<organism evidence="2 3">
    <name type="scientific">Gymnopilus dilepis</name>
    <dbReference type="NCBI Taxonomy" id="231916"/>
    <lineage>
        <taxon>Eukaryota</taxon>
        <taxon>Fungi</taxon>
        <taxon>Dikarya</taxon>
        <taxon>Basidiomycota</taxon>
        <taxon>Agaricomycotina</taxon>
        <taxon>Agaricomycetes</taxon>
        <taxon>Agaricomycetidae</taxon>
        <taxon>Agaricales</taxon>
        <taxon>Agaricineae</taxon>
        <taxon>Hymenogastraceae</taxon>
        <taxon>Gymnopilus</taxon>
    </lineage>
</organism>
<accession>A0A409VVJ7</accession>
<feature type="transmembrane region" description="Helical" evidence="1">
    <location>
        <begin position="32"/>
        <end position="56"/>
    </location>
</feature>
<dbReference type="EMBL" id="NHYE01005547">
    <property type="protein sequence ID" value="PPQ70268.1"/>
    <property type="molecule type" value="Genomic_DNA"/>
</dbReference>
<keyword evidence="3" id="KW-1185">Reference proteome</keyword>
<gene>
    <name evidence="2" type="ORF">CVT26_014557</name>
</gene>
<name>A0A409VVJ7_9AGAR</name>
<feature type="transmembrane region" description="Helical" evidence="1">
    <location>
        <begin position="77"/>
        <end position="98"/>
    </location>
</feature>
<evidence type="ECO:0000313" key="3">
    <source>
        <dbReference type="Proteomes" id="UP000284706"/>
    </source>
</evidence>
<dbReference type="PANTHER" id="PTHR40465:SF1">
    <property type="entry name" value="DUF6534 DOMAIN-CONTAINING PROTEIN"/>
    <property type="match status" value="1"/>
</dbReference>
<dbReference type="Proteomes" id="UP000284706">
    <property type="component" value="Unassembled WGS sequence"/>
</dbReference>